<comment type="caution">
    <text evidence="8">The sequence shown here is derived from an EMBL/GenBank/DDBJ whole genome shotgun (WGS) entry which is preliminary data.</text>
</comment>
<dbReference type="SUPFAM" id="SSF52540">
    <property type="entry name" value="P-loop containing nucleoside triphosphate hydrolases"/>
    <property type="match status" value="2"/>
</dbReference>
<protein>
    <recommendedName>
        <fullName evidence="7">Helicase C-terminal domain-containing protein</fullName>
    </recommendedName>
</protein>
<dbReference type="CDD" id="cd18793">
    <property type="entry name" value="SF2_C_SNF"/>
    <property type="match status" value="1"/>
</dbReference>
<evidence type="ECO:0000256" key="3">
    <source>
        <dbReference type="ARBA" id="ARBA00022771"/>
    </source>
</evidence>
<evidence type="ECO:0000256" key="6">
    <source>
        <dbReference type="ARBA" id="ARBA00022840"/>
    </source>
</evidence>
<evidence type="ECO:0000256" key="2">
    <source>
        <dbReference type="ARBA" id="ARBA00022741"/>
    </source>
</evidence>
<dbReference type="PROSITE" id="PS00518">
    <property type="entry name" value="ZF_RING_1"/>
    <property type="match status" value="1"/>
</dbReference>
<evidence type="ECO:0000256" key="5">
    <source>
        <dbReference type="ARBA" id="ARBA00022833"/>
    </source>
</evidence>
<dbReference type="InterPro" id="IPR013083">
    <property type="entry name" value="Znf_RING/FYVE/PHD"/>
</dbReference>
<dbReference type="InterPro" id="IPR001650">
    <property type="entry name" value="Helicase_C-like"/>
</dbReference>
<gene>
    <name evidence="8" type="ORF">ILEXP_LOCUS31705</name>
</gene>
<dbReference type="Pfam" id="PF00271">
    <property type="entry name" value="Helicase_C"/>
    <property type="match status" value="2"/>
</dbReference>
<keyword evidence="6" id="KW-0067">ATP-binding</keyword>
<accession>A0ABC8T0R3</accession>
<keyword evidence="1" id="KW-0479">Metal-binding</keyword>
<evidence type="ECO:0000313" key="8">
    <source>
        <dbReference type="EMBL" id="CAK9162760.1"/>
    </source>
</evidence>
<dbReference type="InterPro" id="IPR049730">
    <property type="entry name" value="SNF2/RAD54-like_C"/>
</dbReference>
<keyword evidence="2" id="KW-0547">Nucleotide-binding</keyword>
<dbReference type="Pfam" id="PF00097">
    <property type="entry name" value="zf-C3HC4"/>
    <property type="match status" value="1"/>
</dbReference>
<dbReference type="PANTHER" id="PTHR45626:SF24">
    <property type="entry name" value="HELICASE-LIKE TRANSCRIPTION FACTOR CHR28-RELATED"/>
    <property type="match status" value="1"/>
</dbReference>
<reference evidence="8 9" key="1">
    <citation type="submission" date="2024-02" db="EMBL/GenBank/DDBJ databases">
        <authorList>
            <person name="Vignale AGUSTIN F."/>
            <person name="Sosa J E."/>
            <person name="Modenutti C."/>
        </authorList>
    </citation>
    <scope>NUCLEOTIDE SEQUENCE [LARGE SCALE GENOMIC DNA]</scope>
</reference>
<keyword evidence="3" id="KW-0863">Zinc-finger</keyword>
<dbReference type="GO" id="GO:0005524">
    <property type="term" value="F:ATP binding"/>
    <property type="evidence" value="ECO:0007669"/>
    <property type="project" value="UniProtKB-KW"/>
</dbReference>
<evidence type="ECO:0000256" key="1">
    <source>
        <dbReference type="ARBA" id="ARBA00022723"/>
    </source>
</evidence>
<dbReference type="Proteomes" id="UP001642360">
    <property type="component" value="Unassembled WGS sequence"/>
</dbReference>
<dbReference type="InterPro" id="IPR050628">
    <property type="entry name" value="SNF2_RAD54_helicase_TF"/>
</dbReference>
<organism evidence="8 9">
    <name type="scientific">Ilex paraguariensis</name>
    <name type="common">yerba mate</name>
    <dbReference type="NCBI Taxonomy" id="185542"/>
    <lineage>
        <taxon>Eukaryota</taxon>
        <taxon>Viridiplantae</taxon>
        <taxon>Streptophyta</taxon>
        <taxon>Embryophyta</taxon>
        <taxon>Tracheophyta</taxon>
        <taxon>Spermatophyta</taxon>
        <taxon>Magnoliopsida</taxon>
        <taxon>eudicotyledons</taxon>
        <taxon>Gunneridae</taxon>
        <taxon>Pentapetalae</taxon>
        <taxon>asterids</taxon>
        <taxon>campanulids</taxon>
        <taxon>Aquifoliales</taxon>
        <taxon>Aquifoliaceae</taxon>
        <taxon>Ilex</taxon>
    </lineage>
</organism>
<dbReference type="AlphaFoldDB" id="A0ABC8T0R3"/>
<keyword evidence="9" id="KW-1185">Reference proteome</keyword>
<name>A0ABC8T0R3_9AQUA</name>
<keyword evidence="4" id="KW-0378">Hydrolase</keyword>
<evidence type="ECO:0000313" key="9">
    <source>
        <dbReference type="Proteomes" id="UP001642360"/>
    </source>
</evidence>
<sequence length="316" mass="34927">MLLQDPPEDEVVTLCGHVFCYQCVSDHLTGDDNMCPAPDCREQLIPDVVLSKATLRSCISDGHDNNPLSSSAFSEKSVILQNEYNSSKIRAAIEILLSHCKSKGPSPEPQNLDPCNGNSLSLGKVCPEPQIKGPIKAIVFSQWTGMLDLVEISLNRSCMQYRRLDGTMSLAARDRAVKEFNTDPEGSALLAATLKIVGEEVGQLTKVALMMLHLMMRAKGNLYCDYCNKPRHRKGLFGGFMVTVMLMSLKAGNLGLNMVAACQVILLDLWWNPTTEDQAVDRAHRIGQTRPVTVSRLTIKNTVEDRILALQVCIFY</sequence>
<dbReference type="SUPFAM" id="SSF57850">
    <property type="entry name" value="RING/U-box"/>
    <property type="match status" value="1"/>
</dbReference>
<dbReference type="EMBL" id="CAUOFW020003946">
    <property type="protein sequence ID" value="CAK9162760.1"/>
    <property type="molecule type" value="Genomic_DNA"/>
</dbReference>
<proteinExistence type="predicted"/>
<evidence type="ECO:0000259" key="7">
    <source>
        <dbReference type="SMART" id="SM00490"/>
    </source>
</evidence>
<dbReference type="PANTHER" id="PTHR45626">
    <property type="entry name" value="TRANSCRIPTION TERMINATION FACTOR 2-RELATED"/>
    <property type="match status" value="1"/>
</dbReference>
<dbReference type="Gene3D" id="3.40.50.300">
    <property type="entry name" value="P-loop containing nucleotide triphosphate hydrolases"/>
    <property type="match status" value="2"/>
</dbReference>
<dbReference type="InterPro" id="IPR017907">
    <property type="entry name" value="Znf_RING_CS"/>
</dbReference>
<feature type="domain" description="Helicase C-terminal" evidence="7">
    <location>
        <begin position="148"/>
        <end position="287"/>
    </location>
</feature>
<evidence type="ECO:0000256" key="4">
    <source>
        <dbReference type="ARBA" id="ARBA00022801"/>
    </source>
</evidence>
<dbReference type="InterPro" id="IPR027417">
    <property type="entry name" value="P-loop_NTPase"/>
</dbReference>
<dbReference type="Gene3D" id="3.30.40.10">
    <property type="entry name" value="Zinc/RING finger domain, C3HC4 (zinc finger)"/>
    <property type="match status" value="1"/>
</dbReference>
<dbReference type="GO" id="GO:0008270">
    <property type="term" value="F:zinc ion binding"/>
    <property type="evidence" value="ECO:0007669"/>
    <property type="project" value="UniProtKB-KW"/>
</dbReference>
<keyword evidence="5" id="KW-0862">Zinc</keyword>
<dbReference type="SMART" id="SM00490">
    <property type="entry name" value="HELICc"/>
    <property type="match status" value="1"/>
</dbReference>
<dbReference type="InterPro" id="IPR018957">
    <property type="entry name" value="Znf_C3HC4_RING-type"/>
</dbReference>
<dbReference type="GO" id="GO:0016787">
    <property type="term" value="F:hydrolase activity"/>
    <property type="evidence" value="ECO:0007669"/>
    <property type="project" value="UniProtKB-KW"/>
</dbReference>